<sequence>MRTIDWQDHHIVAIDQTKLPSEVVVLEIFTVERLVDAIQRLAIRGAPALGVAGALGTAMAVLGEPAHLDRDIAALRAARPTAVNLAWGVDQALAALPDGRDAVLTAALEILESDAARNRALSERAADWLTAQVDGPIAIQTHCNAGALACVEWGTALGVVRSLHLRGLLRHVYVDETRPLLQGARLTAWELADMGVAHTLVVDSAGATVLARGLAQAVVVGADRITANGDVVNKIGTYPLALAAARAGVPFLVAAPESTVDPALASGADVEIEVRDGREILGGLPDTPTLNLAFDVTPADLVTAIVTEDRLVRPATGERLA</sequence>
<evidence type="ECO:0000313" key="3">
    <source>
        <dbReference type="EMBL" id="MBB4910456.1"/>
    </source>
</evidence>
<dbReference type="AlphaFoldDB" id="A0A7W7VHI0"/>
<keyword evidence="2" id="KW-0486">Methionine biosynthesis</keyword>
<feature type="binding site" evidence="2">
    <location>
        <position position="79"/>
    </location>
    <ligand>
        <name>substrate</name>
    </ligand>
</feature>
<dbReference type="EMBL" id="JACHJQ010000007">
    <property type="protein sequence ID" value="MBB4910456.1"/>
    <property type="molecule type" value="Genomic_DNA"/>
</dbReference>
<evidence type="ECO:0000256" key="2">
    <source>
        <dbReference type="HAMAP-Rule" id="MF_01678"/>
    </source>
</evidence>
<gene>
    <name evidence="2" type="primary">mtnA</name>
    <name evidence="3" type="ORF">FHR82_006714</name>
</gene>
<dbReference type="PANTHER" id="PTHR43475">
    <property type="entry name" value="METHYLTHIORIBOSE-1-PHOSPHATE ISOMERASE"/>
    <property type="match status" value="1"/>
</dbReference>
<dbReference type="InterPro" id="IPR027363">
    <property type="entry name" value="M1Pi_N"/>
</dbReference>
<comment type="similarity">
    <text evidence="2">Belongs to the EIF-2B alpha/beta/delta subunits family. MtnA subfamily.</text>
</comment>
<dbReference type="Pfam" id="PF01008">
    <property type="entry name" value="IF-2B"/>
    <property type="match status" value="1"/>
</dbReference>
<comment type="catalytic activity">
    <reaction evidence="2">
        <text>5-(methylsulfanyl)-alpha-D-ribose 1-phosphate = 5-(methylsulfanyl)-D-ribulose 1-phosphate</text>
        <dbReference type="Rhea" id="RHEA:19989"/>
        <dbReference type="ChEBI" id="CHEBI:58533"/>
        <dbReference type="ChEBI" id="CHEBI:58548"/>
        <dbReference type="EC" id="5.3.1.23"/>
    </reaction>
</comment>
<dbReference type="HAMAP" id="MF_01678">
    <property type="entry name" value="Salvage_MtnA"/>
    <property type="match status" value="1"/>
</dbReference>
<accession>A0A7W7VHI0</accession>
<dbReference type="GO" id="GO:0046523">
    <property type="term" value="F:S-methyl-5-thioribose-1-phosphate isomerase activity"/>
    <property type="evidence" value="ECO:0007669"/>
    <property type="project" value="UniProtKB-UniRule"/>
</dbReference>
<evidence type="ECO:0000313" key="4">
    <source>
        <dbReference type="Proteomes" id="UP000520767"/>
    </source>
</evidence>
<feature type="active site" description="Proton donor" evidence="2">
    <location>
        <position position="223"/>
    </location>
</feature>
<dbReference type="UniPathway" id="UPA00904">
    <property type="reaction ID" value="UER00874"/>
</dbReference>
<feature type="site" description="Transition state stabilizer" evidence="2">
    <location>
        <position position="143"/>
    </location>
</feature>
<organism evidence="3 4">
    <name type="scientific">Actinophytocola algeriensis</name>
    <dbReference type="NCBI Taxonomy" id="1768010"/>
    <lineage>
        <taxon>Bacteria</taxon>
        <taxon>Bacillati</taxon>
        <taxon>Actinomycetota</taxon>
        <taxon>Actinomycetes</taxon>
        <taxon>Pseudonocardiales</taxon>
        <taxon>Pseudonocardiaceae</taxon>
    </lineage>
</organism>
<comment type="caution">
    <text evidence="3">The sequence shown here is derived from an EMBL/GenBank/DDBJ whole genome shotgun (WGS) entry which is preliminary data.</text>
</comment>
<dbReference type="GO" id="GO:0019509">
    <property type="term" value="P:L-methionine salvage from methylthioadenosine"/>
    <property type="evidence" value="ECO:0007669"/>
    <property type="project" value="UniProtKB-UniRule"/>
</dbReference>
<feature type="binding site" evidence="2">
    <location>
        <begin position="44"/>
        <end position="46"/>
    </location>
    <ligand>
        <name>substrate</name>
    </ligand>
</feature>
<comment type="pathway">
    <text evidence="2">Amino-acid biosynthesis; L-methionine biosynthesis via salvage pathway; L-methionine from S-methyl-5-thio-alpha-D-ribose 1-phosphate: step 1/6.</text>
</comment>
<dbReference type="InterPro" id="IPR011559">
    <property type="entry name" value="Initiation_fac_2B_a/b/d"/>
</dbReference>
<dbReference type="PANTHER" id="PTHR43475:SF1">
    <property type="entry name" value="METHYLTHIORIBOSE-1-PHOSPHATE ISOMERASE"/>
    <property type="match status" value="1"/>
</dbReference>
<dbReference type="NCBIfam" id="TIGR00512">
    <property type="entry name" value="salvage_mtnA"/>
    <property type="match status" value="1"/>
</dbReference>
<dbReference type="Gene3D" id="1.20.120.420">
    <property type="entry name" value="translation initiation factor eif-2b, domain 1"/>
    <property type="match status" value="1"/>
</dbReference>
<dbReference type="InterPro" id="IPR042529">
    <property type="entry name" value="IF_2B-like_C"/>
</dbReference>
<proteinExistence type="inferred from homology"/>
<dbReference type="Proteomes" id="UP000520767">
    <property type="component" value="Unassembled WGS sequence"/>
</dbReference>
<dbReference type="NCBIfam" id="TIGR00524">
    <property type="entry name" value="eIF-2B_rel"/>
    <property type="match status" value="1"/>
</dbReference>
<name>A0A7W7VHI0_9PSEU</name>
<keyword evidence="1 2" id="KW-0413">Isomerase</keyword>
<feature type="binding site" evidence="2">
    <location>
        <begin position="233"/>
        <end position="234"/>
    </location>
    <ligand>
        <name>substrate</name>
    </ligand>
</feature>
<dbReference type="SUPFAM" id="SSF100950">
    <property type="entry name" value="NagB/RpiA/CoA transferase-like"/>
    <property type="match status" value="1"/>
</dbReference>
<reference evidence="3 4" key="1">
    <citation type="submission" date="2020-08" db="EMBL/GenBank/DDBJ databases">
        <title>Genomic Encyclopedia of Type Strains, Phase III (KMG-III): the genomes of soil and plant-associated and newly described type strains.</title>
        <authorList>
            <person name="Whitman W."/>
        </authorList>
    </citation>
    <scope>NUCLEOTIDE SEQUENCE [LARGE SCALE GENOMIC DNA]</scope>
    <source>
        <strain evidence="3 4">CECT 8960</strain>
    </source>
</reference>
<comment type="function">
    <text evidence="2">Catalyzes the interconversion of methylthioribose-1-phosphate (MTR-1-P) into methylthioribulose-1-phosphate (MTRu-1-P).</text>
</comment>
<evidence type="ECO:0000256" key="1">
    <source>
        <dbReference type="ARBA" id="ARBA00023235"/>
    </source>
</evidence>
<dbReference type="InterPro" id="IPR037171">
    <property type="entry name" value="NagB/RpiA_transferase-like"/>
</dbReference>
<dbReference type="InterPro" id="IPR005251">
    <property type="entry name" value="IF-M1Pi"/>
</dbReference>
<feature type="binding site" evidence="2">
    <location>
        <position position="182"/>
    </location>
    <ligand>
        <name>substrate</name>
    </ligand>
</feature>
<dbReference type="InterPro" id="IPR000649">
    <property type="entry name" value="IF-2B-related"/>
</dbReference>
<dbReference type="NCBIfam" id="NF004326">
    <property type="entry name" value="PRK05720.1"/>
    <property type="match status" value="1"/>
</dbReference>
<keyword evidence="2" id="KW-0028">Amino-acid biosynthesis</keyword>
<dbReference type="Gene3D" id="3.40.50.10470">
    <property type="entry name" value="Translation initiation factor eif-2b, domain 2"/>
    <property type="match status" value="1"/>
</dbReference>
<dbReference type="EC" id="5.3.1.23" evidence="2"/>
<protein>
    <recommendedName>
        <fullName evidence="2">Methylthioribose-1-phosphate isomerase</fullName>
        <shortName evidence="2">M1Pi</shortName>
        <shortName evidence="2">MTR-1-P isomerase</shortName>
        <ecNumber evidence="2">5.3.1.23</ecNumber>
    </recommendedName>
    <alternativeName>
        <fullName evidence="2">S-methyl-5-thioribose-1-phosphate isomerase</fullName>
    </alternativeName>
</protein>
<keyword evidence="4" id="KW-1185">Reference proteome</keyword>